<evidence type="ECO:0000256" key="6">
    <source>
        <dbReference type="ARBA" id="ARBA00022741"/>
    </source>
</evidence>
<evidence type="ECO:0000256" key="7">
    <source>
        <dbReference type="ARBA" id="ARBA00022786"/>
    </source>
</evidence>
<dbReference type="PROSITE" id="PS00865">
    <property type="entry name" value="UBIQUITIN_ACTIVAT_2"/>
    <property type="match status" value="1"/>
</dbReference>
<keyword evidence="8" id="KW-0067">ATP-binding</keyword>
<evidence type="ECO:0000256" key="4">
    <source>
        <dbReference type="ARBA" id="ARBA00012990"/>
    </source>
</evidence>
<dbReference type="OrthoDB" id="10252231at2759"/>
<proteinExistence type="inferred from homology"/>
<dbReference type="InterPro" id="IPR000594">
    <property type="entry name" value="ThiF_NAD_FAD-bd"/>
</dbReference>
<dbReference type="InterPro" id="IPR045886">
    <property type="entry name" value="ThiF/MoeB/HesA"/>
</dbReference>
<dbReference type="GO" id="GO:0016779">
    <property type="term" value="F:nucleotidyltransferase activity"/>
    <property type="evidence" value="ECO:0007669"/>
    <property type="project" value="TreeGrafter"/>
</dbReference>
<evidence type="ECO:0000256" key="1">
    <source>
        <dbReference type="ARBA" id="ARBA00000488"/>
    </source>
</evidence>
<evidence type="ECO:0000256" key="2">
    <source>
        <dbReference type="ARBA" id="ARBA00004906"/>
    </source>
</evidence>
<dbReference type="PANTHER" id="PTHR10953">
    <property type="entry name" value="UBIQUITIN-ACTIVATING ENZYME E1"/>
    <property type="match status" value="1"/>
</dbReference>
<feature type="active site" description="Glycyl thioester intermediate" evidence="9">
    <location>
        <position position="161"/>
    </location>
</feature>
<evidence type="ECO:0000259" key="10">
    <source>
        <dbReference type="Pfam" id="PF00899"/>
    </source>
</evidence>
<comment type="caution">
    <text evidence="12">The sequence shown here is derived from an EMBL/GenBank/DDBJ whole genome shotgun (WGS) entry which is preliminary data.</text>
</comment>
<evidence type="ECO:0000256" key="9">
    <source>
        <dbReference type="PROSITE-ProRule" id="PRU10132"/>
    </source>
</evidence>
<dbReference type="Gene3D" id="1.10.10.2660">
    <property type="entry name" value="Ubiquitin-activating enzyme E1, SCCH domain"/>
    <property type="match status" value="1"/>
</dbReference>
<dbReference type="AlphaFoldDB" id="A0A448WKJ8"/>
<evidence type="ECO:0000256" key="8">
    <source>
        <dbReference type="ARBA" id="ARBA00022840"/>
    </source>
</evidence>
<dbReference type="PANTHER" id="PTHR10953:SF102">
    <property type="entry name" value="ADENYLYLTRANSFERASE AND SULFURTRANSFERASE MOCS3"/>
    <property type="match status" value="1"/>
</dbReference>
<evidence type="ECO:0000313" key="12">
    <source>
        <dbReference type="EMBL" id="VEL14038.1"/>
    </source>
</evidence>
<dbReference type="UniPathway" id="UPA00143"/>
<dbReference type="GO" id="GO:0004839">
    <property type="term" value="F:ubiquitin activating enzyme activity"/>
    <property type="evidence" value="ECO:0007669"/>
    <property type="project" value="UniProtKB-EC"/>
</dbReference>
<comment type="catalytic activity">
    <reaction evidence="1">
        <text>ATP + ubiquitin + [E1 ubiquitin-activating enzyme]-L-cysteine = AMP + diphosphate + S-ubiquitinyl-[E1 ubiquitin-activating enzyme]-L-cysteine.</text>
        <dbReference type="EC" id="6.2.1.45"/>
    </reaction>
</comment>
<reference evidence="12" key="1">
    <citation type="submission" date="2018-11" db="EMBL/GenBank/DDBJ databases">
        <authorList>
            <consortium name="Pathogen Informatics"/>
        </authorList>
    </citation>
    <scope>NUCLEOTIDE SEQUENCE</scope>
</reference>
<comment type="similarity">
    <text evidence="3">Belongs to the ubiquitin-activating E1 family.</text>
</comment>
<dbReference type="InterPro" id="IPR019572">
    <property type="entry name" value="UBA_E1_SCCH"/>
</dbReference>
<evidence type="ECO:0000256" key="3">
    <source>
        <dbReference type="ARBA" id="ARBA00005673"/>
    </source>
</evidence>
<sequence>MYVGAGAIGCEHLKNFAMMGVGCGPEGKVFITDMDIIEKSNLNRQFLFRPWDISKPKSTTASRAAKIMNPEVNIIAHENFVGTETEFTYDDDFFEQLDGVANALDNVEARTYVDRRCVYYRKPLLESGTLGTKGNVQVVIPYLTESYSSSQDPPEKAIPVCTLKNFPYQIEHTLQWARDLFEGLFTQQSRALYSYMTESTKFLDSILSGPGSQPLESLEQLKDNLLERRPTSFQDCVVWARLQWETFASGS</sequence>
<dbReference type="FunFam" id="3.40.50.720:FF:000015">
    <property type="entry name" value="Ubiquitin-activating enzyme E1 1"/>
    <property type="match status" value="1"/>
</dbReference>
<dbReference type="GO" id="GO:0005737">
    <property type="term" value="C:cytoplasm"/>
    <property type="evidence" value="ECO:0007669"/>
    <property type="project" value="TreeGrafter"/>
</dbReference>
<feature type="domain" description="THIF-type NAD/FAD binding fold" evidence="10">
    <location>
        <begin position="3"/>
        <end position="166"/>
    </location>
</feature>
<dbReference type="EMBL" id="CAAALY010019791">
    <property type="protein sequence ID" value="VEL14038.1"/>
    <property type="molecule type" value="Genomic_DNA"/>
</dbReference>
<dbReference type="InterPro" id="IPR035985">
    <property type="entry name" value="Ubiquitin-activating_enz"/>
</dbReference>
<dbReference type="GO" id="GO:0005524">
    <property type="term" value="F:ATP binding"/>
    <property type="evidence" value="ECO:0007669"/>
    <property type="project" value="UniProtKB-KW"/>
</dbReference>
<dbReference type="Pfam" id="PF00899">
    <property type="entry name" value="ThiF"/>
    <property type="match status" value="1"/>
</dbReference>
<feature type="domain" description="Ubiquitin-activating enzyme SCCH" evidence="11">
    <location>
        <begin position="167"/>
        <end position="246"/>
    </location>
</feature>
<dbReference type="SUPFAM" id="SSF69572">
    <property type="entry name" value="Activating enzymes of the ubiquitin-like proteins"/>
    <property type="match status" value="1"/>
</dbReference>
<keyword evidence="7" id="KW-0833">Ubl conjugation pathway</keyword>
<evidence type="ECO:0000256" key="5">
    <source>
        <dbReference type="ARBA" id="ARBA00022598"/>
    </source>
</evidence>
<dbReference type="EC" id="6.2.1.45" evidence="4"/>
<keyword evidence="13" id="KW-1185">Reference proteome</keyword>
<dbReference type="InterPro" id="IPR042063">
    <property type="entry name" value="Ubi_acti_E1_SCCH"/>
</dbReference>
<organism evidence="12 13">
    <name type="scientific">Protopolystoma xenopodis</name>
    <dbReference type="NCBI Taxonomy" id="117903"/>
    <lineage>
        <taxon>Eukaryota</taxon>
        <taxon>Metazoa</taxon>
        <taxon>Spiralia</taxon>
        <taxon>Lophotrochozoa</taxon>
        <taxon>Platyhelminthes</taxon>
        <taxon>Monogenea</taxon>
        <taxon>Polyopisthocotylea</taxon>
        <taxon>Polystomatidea</taxon>
        <taxon>Polystomatidae</taxon>
        <taxon>Protopolystoma</taxon>
    </lineage>
</organism>
<evidence type="ECO:0000313" key="13">
    <source>
        <dbReference type="Proteomes" id="UP000784294"/>
    </source>
</evidence>
<name>A0A448WKJ8_9PLAT</name>
<dbReference type="InterPro" id="IPR042449">
    <property type="entry name" value="Ub-E1_IAD_1"/>
</dbReference>
<gene>
    <name evidence="12" type="ORF">PXEA_LOCUS7478</name>
</gene>
<dbReference type="Gene3D" id="3.50.50.80">
    <property type="entry name" value="Ubiquitin-activating enzyme E1, inactive adenylation domain, subdomain 1"/>
    <property type="match status" value="1"/>
</dbReference>
<comment type="pathway">
    <text evidence="2">Protein modification; protein ubiquitination.</text>
</comment>
<keyword evidence="5" id="KW-0436">Ligase</keyword>
<protein>
    <recommendedName>
        <fullName evidence="4">E1 ubiquitin-activating enzyme</fullName>
        <ecNumber evidence="4">6.2.1.45</ecNumber>
    </recommendedName>
</protein>
<dbReference type="GO" id="GO:0004792">
    <property type="term" value="F:thiosulfate-cyanide sulfurtransferase activity"/>
    <property type="evidence" value="ECO:0007669"/>
    <property type="project" value="TreeGrafter"/>
</dbReference>
<dbReference type="InterPro" id="IPR033127">
    <property type="entry name" value="UBQ-activ_enz_E1_Cys_AS"/>
</dbReference>
<dbReference type="Pfam" id="PF10585">
    <property type="entry name" value="UBA_E1_SCCH"/>
    <property type="match status" value="1"/>
</dbReference>
<evidence type="ECO:0000259" key="11">
    <source>
        <dbReference type="Pfam" id="PF10585"/>
    </source>
</evidence>
<dbReference type="Proteomes" id="UP000784294">
    <property type="component" value="Unassembled WGS sequence"/>
</dbReference>
<keyword evidence="6" id="KW-0547">Nucleotide-binding</keyword>
<accession>A0A448WKJ8</accession>